<name>A0ABN7WD98_GIGMA</name>
<feature type="non-terminal residue" evidence="2">
    <location>
        <position position="73"/>
    </location>
</feature>
<dbReference type="PROSITE" id="PS50011">
    <property type="entry name" value="PROTEIN_KINASE_DOM"/>
    <property type="match status" value="1"/>
</dbReference>
<dbReference type="SUPFAM" id="SSF56112">
    <property type="entry name" value="Protein kinase-like (PK-like)"/>
    <property type="match status" value="1"/>
</dbReference>
<keyword evidence="3" id="KW-1185">Reference proteome</keyword>
<feature type="domain" description="Protein kinase" evidence="1">
    <location>
        <begin position="28"/>
        <end position="73"/>
    </location>
</feature>
<protein>
    <submittedName>
        <fullName evidence="2">17181_t:CDS:1</fullName>
    </submittedName>
</protein>
<evidence type="ECO:0000313" key="3">
    <source>
        <dbReference type="Proteomes" id="UP000789901"/>
    </source>
</evidence>
<evidence type="ECO:0000313" key="2">
    <source>
        <dbReference type="EMBL" id="CAG8828151.1"/>
    </source>
</evidence>
<dbReference type="Proteomes" id="UP000789901">
    <property type="component" value="Unassembled WGS sequence"/>
</dbReference>
<reference evidence="2 3" key="1">
    <citation type="submission" date="2021-06" db="EMBL/GenBank/DDBJ databases">
        <authorList>
            <person name="Kallberg Y."/>
            <person name="Tangrot J."/>
            <person name="Rosling A."/>
        </authorList>
    </citation>
    <scope>NUCLEOTIDE SEQUENCE [LARGE SCALE GENOMIC DNA]</scope>
    <source>
        <strain evidence="2 3">120-4 pot B 10/14</strain>
    </source>
</reference>
<dbReference type="Gene3D" id="1.10.510.10">
    <property type="entry name" value="Transferase(Phosphotransferase) domain 1"/>
    <property type="match status" value="1"/>
</dbReference>
<dbReference type="EMBL" id="CAJVQB010040210">
    <property type="protein sequence ID" value="CAG8828151.1"/>
    <property type="molecule type" value="Genomic_DNA"/>
</dbReference>
<dbReference type="InterPro" id="IPR011009">
    <property type="entry name" value="Kinase-like_dom_sf"/>
</dbReference>
<organism evidence="2 3">
    <name type="scientific">Gigaspora margarita</name>
    <dbReference type="NCBI Taxonomy" id="4874"/>
    <lineage>
        <taxon>Eukaryota</taxon>
        <taxon>Fungi</taxon>
        <taxon>Fungi incertae sedis</taxon>
        <taxon>Mucoromycota</taxon>
        <taxon>Glomeromycotina</taxon>
        <taxon>Glomeromycetes</taxon>
        <taxon>Diversisporales</taxon>
        <taxon>Gigasporaceae</taxon>
        <taxon>Gigaspora</taxon>
    </lineage>
</organism>
<comment type="caution">
    <text evidence="2">The sequence shown here is derived from an EMBL/GenBank/DDBJ whole genome shotgun (WGS) entry which is preliminary data.</text>
</comment>
<dbReference type="InterPro" id="IPR000719">
    <property type="entry name" value="Prot_kinase_dom"/>
</dbReference>
<proteinExistence type="predicted"/>
<sequence length="73" mass="8754">MAVTNSTFKWFEEAINQSQINFINYDEFYNFRIISKGGFGSVFKVEWKDTEMIIALKKIDIDYDKNARRFIKE</sequence>
<evidence type="ECO:0000259" key="1">
    <source>
        <dbReference type="PROSITE" id="PS50011"/>
    </source>
</evidence>
<gene>
    <name evidence="2" type="ORF">GMARGA_LOCUS29617</name>
</gene>
<accession>A0ABN7WD98</accession>